<dbReference type="RefSeq" id="WP_045748966.1">
    <property type="nucleotide sequence ID" value="NZ_FUZK01000002.1"/>
</dbReference>
<evidence type="ECO:0000313" key="2">
    <source>
        <dbReference type="EMBL" id="CDR30412.1"/>
    </source>
</evidence>
<keyword evidence="1" id="KW-0472">Membrane</keyword>
<keyword evidence="3" id="KW-1185">Reference proteome</keyword>
<keyword evidence="1" id="KW-0812">Transmembrane</keyword>
<evidence type="ECO:0000256" key="1">
    <source>
        <dbReference type="SAM" id="Phobius"/>
    </source>
</evidence>
<accession>A0A061AHF3</accession>
<sequence>MEFVKWMDELPFIGKLLLSLPIVDLTWAIYRIIKGVNNKNNGLLIVGILWVVFGSYALWLVDFITTIILGKPVLTDNLE</sequence>
<dbReference type="AlphaFoldDB" id="A0A061AHF3"/>
<dbReference type="InParanoid" id="A0A061AHF3"/>
<dbReference type="EMBL" id="LK028559">
    <property type="protein sequence ID" value="CDR30412.1"/>
    <property type="molecule type" value="Genomic_DNA"/>
</dbReference>
<gene>
    <name evidence="2" type="ORF">Aocu_03390</name>
</gene>
<feature type="transmembrane region" description="Helical" evidence="1">
    <location>
        <begin position="42"/>
        <end position="69"/>
    </location>
</feature>
<dbReference type="KEGG" id="aoc:Aocu_03390"/>
<feature type="transmembrane region" description="Helical" evidence="1">
    <location>
        <begin position="12"/>
        <end position="30"/>
    </location>
</feature>
<keyword evidence="1" id="KW-1133">Transmembrane helix</keyword>
<dbReference type="STRING" id="35623.Aocu_03390"/>
<proteinExistence type="predicted"/>
<evidence type="ECO:0000313" key="3">
    <source>
        <dbReference type="Proteomes" id="UP000032434"/>
    </source>
</evidence>
<protein>
    <submittedName>
        <fullName evidence="2">Uncharacterized protein</fullName>
    </submittedName>
</protein>
<name>A0A061AHF3_9MOLU</name>
<reference evidence="3" key="1">
    <citation type="submission" date="2014-05" db="EMBL/GenBank/DDBJ databases">
        <authorList>
            <person name="Kube M."/>
        </authorList>
    </citation>
    <scope>NUCLEOTIDE SEQUENCE [LARGE SCALE GENOMIC DNA]</scope>
</reference>
<dbReference type="HOGENOM" id="CLU_2613855_0_0_14"/>
<dbReference type="PATRIC" id="fig|35623.3.peg.339"/>
<dbReference type="OrthoDB" id="384955at2"/>
<dbReference type="Proteomes" id="UP000032434">
    <property type="component" value="Chromosome 1"/>
</dbReference>
<organism evidence="2 3">
    <name type="scientific">Acholeplasma oculi</name>
    <dbReference type="NCBI Taxonomy" id="35623"/>
    <lineage>
        <taxon>Bacteria</taxon>
        <taxon>Bacillati</taxon>
        <taxon>Mycoplasmatota</taxon>
        <taxon>Mollicutes</taxon>
        <taxon>Acholeplasmatales</taxon>
        <taxon>Acholeplasmataceae</taxon>
        <taxon>Acholeplasma</taxon>
    </lineage>
</organism>